<protein>
    <recommendedName>
        <fullName evidence="4">DUF2842 domain-containing protein</fullName>
    </recommendedName>
</protein>
<sequence length="76" mass="8607">MTLKARKRWALVILLVGLPVYVVLTVSILNWLYPDPLNRPPLWVELGIYVGLGILWAMPFKFIFKGVGQGDPDAQE</sequence>
<keyword evidence="1" id="KW-0812">Transmembrane</keyword>
<evidence type="ECO:0008006" key="4">
    <source>
        <dbReference type="Google" id="ProtNLM"/>
    </source>
</evidence>
<dbReference type="InterPro" id="IPR021265">
    <property type="entry name" value="DUF2842"/>
</dbReference>
<dbReference type="Pfam" id="PF11003">
    <property type="entry name" value="DUF2842"/>
    <property type="match status" value="1"/>
</dbReference>
<evidence type="ECO:0000256" key="1">
    <source>
        <dbReference type="SAM" id="Phobius"/>
    </source>
</evidence>
<organism evidence="2 3">
    <name type="scientific">Pseudooctadecabacter jejudonensis</name>
    <dbReference type="NCBI Taxonomy" id="1391910"/>
    <lineage>
        <taxon>Bacteria</taxon>
        <taxon>Pseudomonadati</taxon>
        <taxon>Pseudomonadota</taxon>
        <taxon>Alphaproteobacteria</taxon>
        <taxon>Rhodobacterales</taxon>
        <taxon>Paracoccaceae</taxon>
        <taxon>Pseudooctadecabacter</taxon>
    </lineage>
</organism>
<dbReference type="Proteomes" id="UP000193623">
    <property type="component" value="Unassembled WGS sequence"/>
</dbReference>
<dbReference type="RefSeq" id="WP_085863219.1">
    <property type="nucleotide sequence ID" value="NZ_FWFT01000001.1"/>
</dbReference>
<reference evidence="2 3" key="1">
    <citation type="submission" date="2017-03" db="EMBL/GenBank/DDBJ databases">
        <authorList>
            <person name="Afonso C.L."/>
            <person name="Miller P.J."/>
            <person name="Scott M.A."/>
            <person name="Spackman E."/>
            <person name="Goraichik I."/>
            <person name="Dimitrov K.M."/>
            <person name="Suarez D.L."/>
            <person name="Swayne D.E."/>
        </authorList>
    </citation>
    <scope>NUCLEOTIDE SEQUENCE [LARGE SCALE GENOMIC DNA]</scope>
    <source>
        <strain evidence="2 3">CECT 8397</strain>
    </source>
</reference>
<keyword evidence="1" id="KW-1133">Transmembrane helix</keyword>
<evidence type="ECO:0000313" key="2">
    <source>
        <dbReference type="EMBL" id="SLN20989.1"/>
    </source>
</evidence>
<dbReference type="OrthoDB" id="7510023at2"/>
<keyword evidence="3" id="KW-1185">Reference proteome</keyword>
<gene>
    <name evidence="2" type="ORF">PSJ8397_00802</name>
</gene>
<feature type="transmembrane region" description="Helical" evidence="1">
    <location>
        <begin position="46"/>
        <end position="64"/>
    </location>
</feature>
<accession>A0A1Y5RP89</accession>
<dbReference type="EMBL" id="FWFT01000001">
    <property type="protein sequence ID" value="SLN20989.1"/>
    <property type="molecule type" value="Genomic_DNA"/>
</dbReference>
<evidence type="ECO:0000313" key="3">
    <source>
        <dbReference type="Proteomes" id="UP000193623"/>
    </source>
</evidence>
<dbReference type="AlphaFoldDB" id="A0A1Y5RP89"/>
<proteinExistence type="predicted"/>
<keyword evidence="1" id="KW-0472">Membrane</keyword>
<name>A0A1Y5RP89_9RHOB</name>
<feature type="transmembrane region" description="Helical" evidence="1">
    <location>
        <begin position="12"/>
        <end position="34"/>
    </location>
</feature>